<dbReference type="InterPro" id="IPR001920">
    <property type="entry name" value="Asp/Glu_race"/>
</dbReference>
<protein>
    <submittedName>
        <fullName evidence="2">Aspartate/glutamate racemase family protein</fullName>
    </submittedName>
</protein>
<comment type="caution">
    <text evidence="2">The sequence shown here is derived from an EMBL/GenBank/DDBJ whole genome shotgun (WGS) entry which is preliminary data.</text>
</comment>
<keyword evidence="1" id="KW-0413">Isomerase</keyword>
<evidence type="ECO:0000313" key="2">
    <source>
        <dbReference type="EMBL" id="MBN9412978.1"/>
    </source>
</evidence>
<organism evidence="2 3">
    <name type="scientific">Candidatus Paracaedimonas acanthamoebae</name>
    <dbReference type="NCBI Taxonomy" id="244581"/>
    <lineage>
        <taxon>Bacteria</taxon>
        <taxon>Pseudomonadati</taxon>
        <taxon>Pseudomonadota</taxon>
        <taxon>Alphaproteobacteria</taxon>
        <taxon>Holosporales</taxon>
        <taxon>Caedimonadaceae</taxon>
        <taxon>Candidatus Paracaedimonas</taxon>
    </lineage>
</organism>
<dbReference type="SUPFAM" id="SSF53681">
    <property type="entry name" value="Aspartate/glutamate racemase"/>
    <property type="match status" value="1"/>
</dbReference>
<dbReference type="GO" id="GO:0047661">
    <property type="term" value="F:amino-acid racemase activity"/>
    <property type="evidence" value="ECO:0007669"/>
    <property type="project" value="InterPro"/>
</dbReference>
<dbReference type="AlphaFoldDB" id="A0A8J7PXV5"/>
<sequence length="265" mass="29950">MTSKNKIIAIIGGMGPASGECLQSLLFTEMRNNLCIQNDQEYIDIIHCSFGSEIPDRTSFLEGKTTLNPAIPVFKIFQQLENISLAFKRPIVGCISCNTFFAPPIFDHFKELWEKKTLHHIQYLNLVEHTTNFTLSQFQSGDKIGLISTTGERKLKIYQKLLEEKGLEILHLDIERQQKLHQAIYDVKSNPFDSHKAHTIILDAISLLLSQGAQKVLLGCTEISLVINQHGFNPLQHIDPLRVIAQELLKEASFPFFGTNVKGFS</sequence>
<accession>A0A8J7PXV5</accession>
<evidence type="ECO:0000313" key="3">
    <source>
        <dbReference type="Proteomes" id="UP000664414"/>
    </source>
</evidence>
<proteinExistence type="predicted"/>
<dbReference type="PANTHER" id="PTHR21198:SF7">
    <property type="entry name" value="ASPARTATE-GLUTAMATE RACEMASE FAMILY"/>
    <property type="match status" value="1"/>
</dbReference>
<gene>
    <name evidence="2" type="ORF">J0H12_03510</name>
</gene>
<dbReference type="PANTHER" id="PTHR21198">
    <property type="entry name" value="GLUTAMATE RACEMASE"/>
    <property type="match status" value="1"/>
</dbReference>
<reference evidence="2" key="1">
    <citation type="submission" date="2021-02" db="EMBL/GenBank/DDBJ databases">
        <title>Thiocyanate and organic carbon inputs drive convergent selection for specific autotrophic Afipia and Thiobacillus strains within complex microbiomes.</title>
        <authorList>
            <person name="Huddy R.J."/>
            <person name="Sachdeva R."/>
            <person name="Kadzinga F."/>
            <person name="Kantor R.S."/>
            <person name="Harrison S.T.L."/>
            <person name="Banfield J.F."/>
        </authorList>
    </citation>
    <scope>NUCLEOTIDE SEQUENCE</scope>
    <source>
        <strain evidence="2">SCN18_10_11_15_R4_P_38_20</strain>
    </source>
</reference>
<name>A0A8J7PXV5_9PROT</name>
<dbReference type="Pfam" id="PF01177">
    <property type="entry name" value="Asp_Glu_race"/>
    <property type="match status" value="1"/>
</dbReference>
<dbReference type="InterPro" id="IPR015942">
    <property type="entry name" value="Asp/Glu/hydantoin_racemase"/>
</dbReference>
<dbReference type="Gene3D" id="3.40.50.1860">
    <property type="match status" value="2"/>
</dbReference>
<dbReference type="EMBL" id="JAFKGL010000015">
    <property type="protein sequence ID" value="MBN9412978.1"/>
    <property type="molecule type" value="Genomic_DNA"/>
</dbReference>
<evidence type="ECO:0000256" key="1">
    <source>
        <dbReference type="ARBA" id="ARBA00023235"/>
    </source>
</evidence>
<dbReference type="Proteomes" id="UP000664414">
    <property type="component" value="Unassembled WGS sequence"/>
</dbReference>